<accession>A0A7S4DP40</accession>
<dbReference type="AlphaFoldDB" id="A0A7S4DP40"/>
<organism evidence="2">
    <name type="scientific">Lotharella globosa</name>
    <dbReference type="NCBI Taxonomy" id="91324"/>
    <lineage>
        <taxon>Eukaryota</taxon>
        <taxon>Sar</taxon>
        <taxon>Rhizaria</taxon>
        <taxon>Cercozoa</taxon>
        <taxon>Chlorarachniophyceae</taxon>
        <taxon>Lotharella</taxon>
    </lineage>
</organism>
<dbReference type="EMBL" id="HBIV01017559">
    <property type="protein sequence ID" value="CAE0661166.1"/>
    <property type="molecule type" value="Transcribed_RNA"/>
</dbReference>
<proteinExistence type="predicted"/>
<feature type="region of interest" description="Disordered" evidence="1">
    <location>
        <begin position="96"/>
        <end position="116"/>
    </location>
</feature>
<name>A0A7S4DP40_9EUKA</name>
<feature type="compositionally biased region" description="Basic and acidic residues" evidence="1">
    <location>
        <begin position="43"/>
        <end position="52"/>
    </location>
</feature>
<gene>
    <name evidence="2" type="ORF">LGLO00237_LOCUS12756</name>
</gene>
<reference evidence="2" key="1">
    <citation type="submission" date="2021-01" db="EMBL/GenBank/DDBJ databases">
        <authorList>
            <person name="Corre E."/>
            <person name="Pelletier E."/>
            <person name="Niang G."/>
            <person name="Scheremetjew M."/>
            <person name="Finn R."/>
            <person name="Kale V."/>
            <person name="Holt S."/>
            <person name="Cochrane G."/>
            <person name="Meng A."/>
            <person name="Brown T."/>
            <person name="Cohen L."/>
        </authorList>
    </citation>
    <scope>NUCLEOTIDE SEQUENCE</scope>
    <source>
        <strain evidence="2">CCCM811</strain>
    </source>
</reference>
<protein>
    <submittedName>
        <fullName evidence="2">Uncharacterized protein</fullName>
    </submittedName>
</protein>
<sequence length="116" mass="13205">MNNDSRYGFCFCTPITACYVCHKPRVLGKFTLNDPERDEDDKPEIKSDEQLKREAEKLKQVEEDLEYLGKAFNVSVDDDKGELDDMFNSLEQAAKEGKEVLGDGQDRGVIDAEDHD</sequence>
<feature type="region of interest" description="Disordered" evidence="1">
    <location>
        <begin position="31"/>
        <end position="52"/>
    </location>
</feature>
<evidence type="ECO:0000313" key="2">
    <source>
        <dbReference type="EMBL" id="CAE0661166.1"/>
    </source>
</evidence>
<evidence type="ECO:0000256" key="1">
    <source>
        <dbReference type="SAM" id="MobiDB-lite"/>
    </source>
</evidence>